<dbReference type="InterPro" id="IPR059062">
    <property type="entry name" value="Gins15_C"/>
</dbReference>
<protein>
    <recommendedName>
        <fullName evidence="5">DNA replication complex GINS family protein</fullName>
    </recommendedName>
</protein>
<dbReference type="EMBL" id="CP045483">
    <property type="protein sequence ID" value="QGR18573.1"/>
    <property type="molecule type" value="Genomic_DNA"/>
</dbReference>
<dbReference type="KEGG" id="sazo:D1868_00220"/>
<evidence type="ECO:0000259" key="2">
    <source>
        <dbReference type="Pfam" id="PF25865"/>
    </source>
</evidence>
<reference evidence="3 4" key="1">
    <citation type="submission" date="2019-10" db="EMBL/GenBank/DDBJ databases">
        <title>Genome Sequences from Six Type Strain Members of the Archaeal Family Sulfolobaceae: Acidianus ambivalens, Acidianus infernus, Metallosphaera prunae, Stygiolobus azoricus, Sulfolobus metallicus, and Sulfurisphaera ohwakuensis.</title>
        <authorList>
            <person name="Counts J.A."/>
            <person name="Kelly R.M."/>
        </authorList>
    </citation>
    <scope>NUCLEOTIDE SEQUENCE [LARGE SCALE GENOMIC DNA]</scope>
    <source>
        <strain evidence="3 4">FC6</strain>
    </source>
</reference>
<dbReference type="Pfam" id="PF25864">
    <property type="entry name" value="Gins15_N"/>
    <property type="match status" value="1"/>
</dbReference>
<keyword evidence="4" id="KW-1185">Reference proteome</keyword>
<proteinExistence type="predicted"/>
<sequence length="148" mass="17116">MLDDLVSNELKRDNEITEISKDTIEKLIQALLRLRRKYSDELHIEELKIYEELAESLLELRLEKVIEGFEPKGFDKDILSLVNVMKKVYIDYVTGKYHTYKGKVLCLSNTKFSLGNTVVEQGDVIILPLNKVLALITTNYITPVEVRE</sequence>
<dbReference type="OrthoDB" id="34038at2157"/>
<accession>A0A650CLG4</accession>
<dbReference type="InterPro" id="IPR059061">
    <property type="entry name" value="Gins15_N"/>
</dbReference>
<dbReference type="AlphaFoldDB" id="A0A650CLG4"/>
<dbReference type="Proteomes" id="UP000423396">
    <property type="component" value="Chromosome"/>
</dbReference>
<dbReference type="GeneID" id="42797454"/>
<evidence type="ECO:0000313" key="4">
    <source>
        <dbReference type="Proteomes" id="UP000423396"/>
    </source>
</evidence>
<evidence type="ECO:0008006" key="5">
    <source>
        <dbReference type="Google" id="ProtNLM"/>
    </source>
</evidence>
<gene>
    <name evidence="3" type="ORF">D1868_00220</name>
</gene>
<dbReference type="RefSeq" id="WP_156004756.1">
    <property type="nucleotide sequence ID" value="NZ_CP045483.1"/>
</dbReference>
<dbReference type="Pfam" id="PF25865">
    <property type="entry name" value="Gins15_C"/>
    <property type="match status" value="1"/>
</dbReference>
<name>A0A650CLG4_9CREN</name>
<organism evidence="3 4">
    <name type="scientific">Stygiolobus azoricus</name>
    <dbReference type="NCBI Taxonomy" id="41675"/>
    <lineage>
        <taxon>Archaea</taxon>
        <taxon>Thermoproteota</taxon>
        <taxon>Thermoprotei</taxon>
        <taxon>Sulfolobales</taxon>
        <taxon>Sulfolobaceae</taxon>
        <taxon>Stygiolobus</taxon>
    </lineage>
</organism>
<evidence type="ECO:0000259" key="1">
    <source>
        <dbReference type="Pfam" id="PF25864"/>
    </source>
</evidence>
<feature type="domain" description="Gins15 C-terminal" evidence="2">
    <location>
        <begin position="95"/>
        <end position="145"/>
    </location>
</feature>
<evidence type="ECO:0000313" key="3">
    <source>
        <dbReference type="EMBL" id="QGR18573.1"/>
    </source>
</evidence>
<feature type="domain" description="Gins15 N-terminal" evidence="1">
    <location>
        <begin position="1"/>
        <end position="75"/>
    </location>
</feature>